<organism evidence="2 3">
    <name type="scientific">Trachymyrmex septentrionalis</name>
    <dbReference type="NCBI Taxonomy" id="34720"/>
    <lineage>
        <taxon>Eukaryota</taxon>
        <taxon>Metazoa</taxon>
        <taxon>Ecdysozoa</taxon>
        <taxon>Arthropoda</taxon>
        <taxon>Hexapoda</taxon>
        <taxon>Insecta</taxon>
        <taxon>Pterygota</taxon>
        <taxon>Neoptera</taxon>
        <taxon>Endopterygota</taxon>
        <taxon>Hymenoptera</taxon>
        <taxon>Apocrita</taxon>
        <taxon>Aculeata</taxon>
        <taxon>Formicoidea</taxon>
        <taxon>Formicidae</taxon>
        <taxon>Myrmicinae</taxon>
        <taxon>Trachymyrmex</taxon>
    </lineage>
</organism>
<evidence type="ECO:0000313" key="3">
    <source>
        <dbReference type="Proteomes" id="UP000078541"/>
    </source>
</evidence>
<protein>
    <submittedName>
        <fullName evidence="2">Uncharacterized protein</fullName>
    </submittedName>
</protein>
<feature type="region of interest" description="Disordered" evidence="1">
    <location>
        <begin position="65"/>
        <end position="133"/>
    </location>
</feature>
<dbReference type="Proteomes" id="UP000078541">
    <property type="component" value="Unassembled WGS sequence"/>
</dbReference>
<reference evidence="2 3" key="1">
    <citation type="submission" date="2016-03" db="EMBL/GenBank/DDBJ databases">
        <title>Trachymyrmex septentrionalis WGS genome.</title>
        <authorList>
            <person name="Nygaard S."/>
            <person name="Hu H."/>
            <person name="Boomsma J."/>
            <person name="Zhang G."/>
        </authorList>
    </citation>
    <scope>NUCLEOTIDE SEQUENCE [LARGE SCALE GENOMIC DNA]</scope>
    <source>
        <strain evidence="2">Tsep2-gDNA-1</strain>
        <tissue evidence="2">Whole body</tissue>
    </source>
</reference>
<dbReference type="AlphaFoldDB" id="A0A195FIP7"/>
<feature type="region of interest" description="Disordered" evidence="1">
    <location>
        <begin position="33"/>
        <end position="53"/>
    </location>
</feature>
<dbReference type="EMBL" id="KQ981560">
    <property type="protein sequence ID" value="KYN39859.1"/>
    <property type="molecule type" value="Genomic_DNA"/>
</dbReference>
<feature type="compositionally biased region" description="Basic and acidic residues" evidence="1">
    <location>
        <begin position="43"/>
        <end position="52"/>
    </location>
</feature>
<keyword evidence="3" id="KW-1185">Reference proteome</keyword>
<evidence type="ECO:0000313" key="2">
    <source>
        <dbReference type="EMBL" id="KYN39859.1"/>
    </source>
</evidence>
<sequence>MNDSKVFILLGCGNRISIAEEEFPLRTPNAVRRVRRGRNSSGENRDGNDRRIGISAEVSGKIRFVGENAGDGDRGRDEGVRRGGITSNGTRLIEPVVTKKAIRPRLGDSDLENPGDTSGTSGPGVSALPDRPF</sequence>
<proteinExistence type="predicted"/>
<gene>
    <name evidence="2" type="ORF">ALC56_05627</name>
</gene>
<name>A0A195FIP7_9HYME</name>
<accession>A0A195FIP7</accession>
<evidence type="ECO:0000256" key="1">
    <source>
        <dbReference type="SAM" id="MobiDB-lite"/>
    </source>
</evidence>
<feature type="compositionally biased region" description="Basic and acidic residues" evidence="1">
    <location>
        <begin position="71"/>
        <end position="81"/>
    </location>
</feature>